<evidence type="ECO:0000256" key="2">
    <source>
        <dbReference type="ARBA" id="ARBA00006577"/>
    </source>
</evidence>
<evidence type="ECO:0000313" key="11">
    <source>
        <dbReference type="Proteomes" id="UP001054820"/>
    </source>
</evidence>
<comment type="similarity">
    <text evidence="2 7">Belongs to the FKBP-type PPIase family.</text>
</comment>
<feature type="chain" id="PRO_5047474041" description="Peptidyl-prolyl cis-trans isomerase" evidence="8">
    <location>
        <begin position="20"/>
        <end position="229"/>
    </location>
</feature>
<evidence type="ECO:0000259" key="9">
    <source>
        <dbReference type="PROSITE" id="PS50059"/>
    </source>
</evidence>
<dbReference type="InterPro" id="IPR046357">
    <property type="entry name" value="PPIase_dom_sf"/>
</dbReference>
<reference evidence="10" key="1">
    <citation type="journal article" date="2022" name="Arch. Microbiol.">
        <title>Thiomicrorhabdus immobilis sp. nov., a mesophilic sulfur-oxidizing bacterium isolated from sediment of a brackish lake in northern Japan.</title>
        <authorList>
            <person name="Kojima H."/>
            <person name="Mochizuki J."/>
            <person name="Kanda M."/>
            <person name="Watanabe T."/>
            <person name="Fukui M."/>
        </authorList>
    </citation>
    <scope>NUCLEOTIDE SEQUENCE</scope>
    <source>
        <strain evidence="10">Am19</strain>
    </source>
</reference>
<dbReference type="PANTHER" id="PTHR43811:SF19">
    <property type="entry name" value="39 KDA FK506-BINDING NUCLEAR PROTEIN"/>
    <property type="match status" value="1"/>
</dbReference>
<dbReference type="PROSITE" id="PS50059">
    <property type="entry name" value="FKBP_PPIASE"/>
    <property type="match status" value="1"/>
</dbReference>
<dbReference type="Proteomes" id="UP001054820">
    <property type="component" value="Chromosome"/>
</dbReference>
<dbReference type="Pfam" id="PF01346">
    <property type="entry name" value="FKBP_N"/>
    <property type="match status" value="1"/>
</dbReference>
<evidence type="ECO:0000256" key="8">
    <source>
        <dbReference type="SAM" id="SignalP"/>
    </source>
</evidence>
<protein>
    <recommendedName>
        <fullName evidence="7">Peptidyl-prolyl cis-trans isomerase</fullName>
        <ecNumber evidence="7">5.2.1.8</ecNumber>
    </recommendedName>
</protein>
<keyword evidence="4 6" id="KW-0697">Rotamase</keyword>
<dbReference type="RefSeq" id="WP_237263841.1">
    <property type="nucleotide sequence ID" value="NZ_AP024202.1"/>
</dbReference>
<evidence type="ECO:0000256" key="4">
    <source>
        <dbReference type="ARBA" id="ARBA00023110"/>
    </source>
</evidence>
<evidence type="ECO:0000256" key="3">
    <source>
        <dbReference type="ARBA" id="ARBA00022729"/>
    </source>
</evidence>
<name>A0ABM7MCI0_9GAMM</name>
<dbReference type="SUPFAM" id="SSF54534">
    <property type="entry name" value="FKBP-like"/>
    <property type="match status" value="1"/>
</dbReference>
<dbReference type="PRINTS" id="PR01730">
    <property type="entry name" value="INFPOTNTIATR"/>
</dbReference>
<dbReference type="InterPro" id="IPR001179">
    <property type="entry name" value="PPIase_FKBP_dom"/>
</dbReference>
<dbReference type="EC" id="5.2.1.8" evidence="7"/>
<dbReference type="EMBL" id="AP024202">
    <property type="protein sequence ID" value="BCN93023.1"/>
    <property type="molecule type" value="Genomic_DNA"/>
</dbReference>
<evidence type="ECO:0000256" key="6">
    <source>
        <dbReference type="PROSITE-ProRule" id="PRU00277"/>
    </source>
</evidence>
<evidence type="ECO:0000313" key="10">
    <source>
        <dbReference type="EMBL" id="BCN93023.1"/>
    </source>
</evidence>
<feature type="domain" description="PPIase FKBP-type" evidence="9">
    <location>
        <begin position="140"/>
        <end position="226"/>
    </location>
</feature>
<evidence type="ECO:0000256" key="7">
    <source>
        <dbReference type="RuleBase" id="RU003915"/>
    </source>
</evidence>
<dbReference type="InterPro" id="IPR008104">
    <property type="entry name" value="INFPOTNTIATR"/>
</dbReference>
<proteinExistence type="inferred from homology"/>
<gene>
    <name evidence="10" type="primary">mip</name>
    <name evidence="10" type="ORF">THMIRHAM_08080</name>
</gene>
<evidence type="ECO:0000256" key="5">
    <source>
        <dbReference type="ARBA" id="ARBA00023235"/>
    </source>
</evidence>
<dbReference type="InterPro" id="IPR036944">
    <property type="entry name" value="PPIase_FKBP_N_sf"/>
</dbReference>
<evidence type="ECO:0000256" key="1">
    <source>
        <dbReference type="ARBA" id="ARBA00000971"/>
    </source>
</evidence>
<dbReference type="Pfam" id="PF00254">
    <property type="entry name" value="FKBP_C"/>
    <property type="match status" value="1"/>
</dbReference>
<dbReference type="InterPro" id="IPR000774">
    <property type="entry name" value="PPIase_FKBP_N"/>
</dbReference>
<dbReference type="Gene3D" id="1.10.287.460">
    <property type="entry name" value="Peptidyl-prolyl cis-trans isomerase, FKBP-type, N-terminal domain"/>
    <property type="match status" value="1"/>
</dbReference>
<dbReference type="GO" id="GO:0016853">
    <property type="term" value="F:isomerase activity"/>
    <property type="evidence" value="ECO:0007669"/>
    <property type="project" value="UniProtKB-KW"/>
</dbReference>
<sequence>MKKILFLSLGLLTTQNVIAADPLTTTEQKASYTLGSDLAKNFAQQGLKIDIQAFTLGFEDAMNNRKSRLSEEEMMKAITEVKKEMMQKQIAHRKAQGEANLKEGEAYMADNAKKAGVKTLDSGIQYKVIKSGKGNSPTENDTIFAHYEGSFIDGKVFDSSYKRGTPLKFQMGNVIKGWGEVLKHMKPGDKWEVVIPSNLAYGEKGAGETIGPNKTLLFTIELIQFDKAE</sequence>
<keyword evidence="5 6" id="KW-0413">Isomerase</keyword>
<keyword evidence="11" id="KW-1185">Reference proteome</keyword>
<feature type="signal peptide" evidence="8">
    <location>
        <begin position="1"/>
        <end position="19"/>
    </location>
</feature>
<organism evidence="10 11">
    <name type="scientific">Thiomicrorhabdus immobilis</name>
    <dbReference type="NCBI Taxonomy" id="2791037"/>
    <lineage>
        <taxon>Bacteria</taxon>
        <taxon>Pseudomonadati</taxon>
        <taxon>Pseudomonadota</taxon>
        <taxon>Gammaproteobacteria</taxon>
        <taxon>Thiotrichales</taxon>
        <taxon>Piscirickettsiaceae</taxon>
        <taxon>Thiomicrorhabdus</taxon>
    </lineage>
</organism>
<accession>A0ABM7MCI0</accession>
<dbReference type="Gene3D" id="3.10.50.40">
    <property type="match status" value="1"/>
</dbReference>
<dbReference type="PANTHER" id="PTHR43811">
    <property type="entry name" value="FKBP-TYPE PEPTIDYL-PROLYL CIS-TRANS ISOMERASE FKPA"/>
    <property type="match status" value="1"/>
</dbReference>
<comment type="catalytic activity">
    <reaction evidence="1 6 7">
        <text>[protein]-peptidylproline (omega=180) = [protein]-peptidylproline (omega=0)</text>
        <dbReference type="Rhea" id="RHEA:16237"/>
        <dbReference type="Rhea" id="RHEA-COMP:10747"/>
        <dbReference type="Rhea" id="RHEA-COMP:10748"/>
        <dbReference type="ChEBI" id="CHEBI:83833"/>
        <dbReference type="ChEBI" id="CHEBI:83834"/>
        <dbReference type="EC" id="5.2.1.8"/>
    </reaction>
</comment>
<keyword evidence="3 8" id="KW-0732">Signal</keyword>